<feature type="region of interest" description="Disordered" evidence="1">
    <location>
        <begin position="1"/>
        <end position="35"/>
    </location>
</feature>
<sequence length="52" mass="6067">NKQQQESAAKKEITKKWKLRDEPESDSSSGSEMSEIIMLRNLGMMRVRLRSQ</sequence>
<feature type="compositionally biased region" description="Low complexity" evidence="1">
    <location>
        <begin position="26"/>
        <end position="35"/>
    </location>
</feature>
<protein>
    <submittedName>
        <fullName evidence="2">Uncharacterized protein</fullName>
    </submittedName>
</protein>
<accession>A0ABS8T851</accession>
<dbReference type="Proteomes" id="UP000823775">
    <property type="component" value="Unassembled WGS sequence"/>
</dbReference>
<feature type="compositionally biased region" description="Basic and acidic residues" evidence="1">
    <location>
        <begin position="8"/>
        <end position="22"/>
    </location>
</feature>
<name>A0ABS8T851_DATST</name>
<evidence type="ECO:0000313" key="2">
    <source>
        <dbReference type="EMBL" id="MCD7467110.1"/>
    </source>
</evidence>
<feature type="non-terminal residue" evidence="2">
    <location>
        <position position="1"/>
    </location>
</feature>
<keyword evidence="3" id="KW-1185">Reference proteome</keyword>
<feature type="non-terminal residue" evidence="2">
    <location>
        <position position="52"/>
    </location>
</feature>
<evidence type="ECO:0000313" key="3">
    <source>
        <dbReference type="Proteomes" id="UP000823775"/>
    </source>
</evidence>
<evidence type="ECO:0000256" key="1">
    <source>
        <dbReference type="SAM" id="MobiDB-lite"/>
    </source>
</evidence>
<proteinExistence type="predicted"/>
<organism evidence="2 3">
    <name type="scientific">Datura stramonium</name>
    <name type="common">Jimsonweed</name>
    <name type="synonym">Common thornapple</name>
    <dbReference type="NCBI Taxonomy" id="4076"/>
    <lineage>
        <taxon>Eukaryota</taxon>
        <taxon>Viridiplantae</taxon>
        <taxon>Streptophyta</taxon>
        <taxon>Embryophyta</taxon>
        <taxon>Tracheophyta</taxon>
        <taxon>Spermatophyta</taxon>
        <taxon>Magnoliopsida</taxon>
        <taxon>eudicotyledons</taxon>
        <taxon>Gunneridae</taxon>
        <taxon>Pentapetalae</taxon>
        <taxon>asterids</taxon>
        <taxon>lamiids</taxon>
        <taxon>Solanales</taxon>
        <taxon>Solanaceae</taxon>
        <taxon>Solanoideae</taxon>
        <taxon>Datureae</taxon>
        <taxon>Datura</taxon>
    </lineage>
</organism>
<dbReference type="EMBL" id="JACEIK010001202">
    <property type="protein sequence ID" value="MCD7467110.1"/>
    <property type="molecule type" value="Genomic_DNA"/>
</dbReference>
<comment type="caution">
    <text evidence="2">The sequence shown here is derived from an EMBL/GenBank/DDBJ whole genome shotgun (WGS) entry which is preliminary data.</text>
</comment>
<reference evidence="2 3" key="1">
    <citation type="journal article" date="2021" name="BMC Genomics">
        <title>Datura genome reveals duplications of psychoactive alkaloid biosynthetic genes and high mutation rate following tissue culture.</title>
        <authorList>
            <person name="Rajewski A."/>
            <person name="Carter-House D."/>
            <person name="Stajich J."/>
            <person name="Litt A."/>
        </authorList>
    </citation>
    <scope>NUCLEOTIDE SEQUENCE [LARGE SCALE GENOMIC DNA]</scope>
    <source>
        <strain evidence="2">AR-01</strain>
    </source>
</reference>
<gene>
    <name evidence="2" type="ORF">HAX54_004373</name>
</gene>